<evidence type="ECO:0000313" key="3">
    <source>
        <dbReference type="Proteomes" id="UP000075476"/>
    </source>
</evidence>
<dbReference type="Proteomes" id="UP000075476">
    <property type="component" value="Unassembled WGS sequence"/>
</dbReference>
<organism evidence="2 3">
    <name type="scientific">Bacillus cereus</name>
    <dbReference type="NCBI Taxonomy" id="1396"/>
    <lineage>
        <taxon>Bacteria</taxon>
        <taxon>Bacillati</taxon>
        <taxon>Bacillota</taxon>
        <taxon>Bacilli</taxon>
        <taxon>Bacillales</taxon>
        <taxon>Bacillaceae</taxon>
        <taxon>Bacillus</taxon>
        <taxon>Bacillus cereus group</taxon>
    </lineage>
</organism>
<evidence type="ECO:0000256" key="1">
    <source>
        <dbReference type="SAM" id="Phobius"/>
    </source>
</evidence>
<keyword evidence="1" id="KW-0472">Membrane</keyword>
<keyword evidence="1" id="KW-1133">Transmembrane helix</keyword>
<gene>
    <name evidence="2" type="ORF">AT268_30710</name>
</gene>
<reference evidence="2 3" key="1">
    <citation type="submission" date="2015-12" db="EMBL/GenBank/DDBJ databases">
        <title>Bacillus cereus Group isolate.</title>
        <authorList>
            <person name="Kovac J."/>
        </authorList>
    </citation>
    <scope>NUCLEOTIDE SEQUENCE [LARGE SCALE GENOMIC DNA]</scope>
    <source>
        <strain evidence="2 3">FSL K6-0073</strain>
    </source>
</reference>
<name>A0A9X0MJN0_BACCE</name>
<keyword evidence="1" id="KW-0812">Transmembrane</keyword>
<dbReference type="EMBL" id="LOMO01000001">
    <property type="protein sequence ID" value="KXY50920.1"/>
    <property type="molecule type" value="Genomic_DNA"/>
</dbReference>
<feature type="transmembrane region" description="Helical" evidence="1">
    <location>
        <begin position="5"/>
        <end position="21"/>
    </location>
</feature>
<dbReference type="RefSeq" id="WP_061662247.1">
    <property type="nucleotide sequence ID" value="NZ_JARPPC010000002.1"/>
</dbReference>
<dbReference type="AlphaFoldDB" id="A0A9X0MJN0"/>
<protein>
    <submittedName>
        <fullName evidence="2">Uncharacterized protein</fullName>
    </submittedName>
</protein>
<feature type="transmembrane region" description="Helical" evidence="1">
    <location>
        <begin position="27"/>
        <end position="45"/>
    </location>
</feature>
<evidence type="ECO:0000313" key="2">
    <source>
        <dbReference type="EMBL" id="KXY50920.1"/>
    </source>
</evidence>
<sequence length="113" mass="12626">MNMIIVFIIIIAVLAIIGFIVKEFAKLALVAMAIVILFGAGFVWGPKDLNEKLGLSELLTEDSSREVNTFATEFDKKREENKIVDTQHIADKATETGENVMTKTKDKVVELFH</sequence>
<comment type="caution">
    <text evidence="2">The sequence shown here is derived from an EMBL/GenBank/DDBJ whole genome shotgun (WGS) entry which is preliminary data.</text>
</comment>
<accession>A0A9X0MJN0</accession>
<proteinExistence type="predicted"/>